<dbReference type="EMBL" id="BGPR01069912">
    <property type="protein sequence ID" value="GBO43476.1"/>
    <property type="molecule type" value="Genomic_DNA"/>
</dbReference>
<comment type="caution">
    <text evidence="1">The sequence shown here is derived from an EMBL/GenBank/DDBJ whole genome shotgun (WGS) entry which is preliminary data.</text>
</comment>
<dbReference type="OrthoDB" id="7931718at2759"/>
<protein>
    <submittedName>
        <fullName evidence="1">Uncharacterized protein</fullName>
    </submittedName>
</protein>
<dbReference type="Proteomes" id="UP000499080">
    <property type="component" value="Unassembled WGS sequence"/>
</dbReference>
<reference evidence="1 3" key="1">
    <citation type="journal article" date="2019" name="Sci. Rep.">
        <title>Orb-weaving spider Araneus ventricosus genome elucidates the spidroin gene catalogue.</title>
        <authorList>
            <person name="Kono N."/>
            <person name="Nakamura H."/>
            <person name="Ohtoshi R."/>
            <person name="Moran D.A.P."/>
            <person name="Shinohara A."/>
            <person name="Yoshida Y."/>
            <person name="Fujiwara M."/>
            <person name="Mori M."/>
            <person name="Tomita M."/>
            <person name="Arakawa K."/>
        </authorList>
    </citation>
    <scope>NUCLEOTIDE SEQUENCE [LARGE SCALE GENOMIC DNA]</scope>
</reference>
<accession>A0A4Y2X2Y3</accession>
<name>A0A4Y2X2Y3_ARAVE</name>
<gene>
    <name evidence="2" type="ORF">AVEN_19186_1</name>
    <name evidence="1" type="ORF">AVEN_259125_1</name>
</gene>
<dbReference type="EMBL" id="BGPR01069915">
    <property type="protein sequence ID" value="GBO43478.1"/>
    <property type="molecule type" value="Genomic_DNA"/>
</dbReference>
<sequence length="87" mass="10141">MRYVLRTVQLGKLCDPPEAVANANLIQHALLSGEAAFHYVWHVKWDNCKIYAEMQPNSTREWQRDTPKANVWLGMTKSEIYMPFIFA</sequence>
<evidence type="ECO:0000313" key="2">
    <source>
        <dbReference type="EMBL" id="GBO43478.1"/>
    </source>
</evidence>
<dbReference type="AlphaFoldDB" id="A0A4Y2X2Y3"/>
<proteinExistence type="predicted"/>
<organism evidence="1 3">
    <name type="scientific">Araneus ventricosus</name>
    <name type="common">Orbweaver spider</name>
    <name type="synonym">Epeira ventricosa</name>
    <dbReference type="NCBI Taxonomy" id="182803"/>
    <lineage>
        <taxon>Eukaryota</taxon>
        <taxon>Metazoa</taxon>
        <taxon>Ecdysozoa</taxon>
        <taxon>Arthropoda</taxon>
        <taxon>Chelicerata</taxon>
        <taxon>Arachnida</taxon>
        <taxon>Araneae</taxon>
        <taxon>Araneomorphae</taxon>
        <taxon>Entelegynae</taxon>
        <taxon>Araneoidea</taxon>
        <taxon>Araneidae</taxon>
        <taxon>Araneus</taxon>
    </lineage>
</organism>
<evidence type="ECO:0000313" key="3">
    <source>
        <dbReference type="Proteomes" id="UP000499080"/>
    </source>
</evidence>
<keyword evidence="3" id="KW-1185">Reference proteome</keyword>
<evidence type="ECO:0000313" key="1">
    <source>
        <dbReference type="EMBL" id="GBO43476.1"/>
    </source>
</evidence>